<protein>
    <submittedName>
        <fullName evidence="1">Uncharacterized protein</fullName>
    </submittedName>
</protein>
<dbReference type="AlphaFoldDB" id="A0A3G8M481"/>
<proteinExistence type="predicted"/>
<dbReference type="Proteomes" id="UP000273982">
    <property type="component" value="Chromosome"/>
</dbReference>
<evidence type="ECO:0000313" key="1">
    <source>
        <dbReference type="EMBL" id="AZG75912.1"/>
    </source>
</evidence>
<dbReference type="EMBL" id="CP034086">
    <property type="protein sequence ID" value="AZG75912.1"/>
    <property type="molecule type" value="Genomic_DNA"/>
</dbReference>
<organism evidence="1 2">
    <name type="scientific">Methylocystis rosea</name>
    <dbReference type="NCBI Taxonomy" id="173366"/>
    <lineage>
        <taxon>Bacteria</taxon>
        <taxon>Pseudomonadati</taxon>
        <taxon>Pseudomonadota</taxon>
        <taxon>Alphaproteobacteria</taxon>
        <taxon>Hyphomicrobiales</taxon>
        <taxon>Methylocystaceae</taxon>
        <taxon>Methylocystis</taxon>
    </lineage>
</organism>
<evidence type="ECO:0000313" key="2">
    <source>
        <dbReference type="Proteomes" id="UP000273982"/>
    </source>
</evidence>
<dbReference type="KEGG" id="mros:EHO51_03700"/>
<sequence>MSIFENIDQNNEDPPREDETAFAYLNRSNRIEAARVRALVDHWLDNYPAQHRNALVARFRSGSDPDHLSAFFELFLHELVLRCGHRVVAIEPSLDHTPSSPDFLIESNDGSRFYFEGTLATGRSQQERGEQARLNQALAAIDAVPCPAHFLDLEIRNNPTAPITIRRMTRELRAWIGRLPEGESAPDAAPFTYQEHGAQIVIRAWPRQNRHEADRSIGVRSFGATTITPDDDIRAALKRKASKYGCLDHPYVVAVNALGVFQHEGNCIDALLGSERVVVRPMPNGERVGEISRNPDGIWNGPRGAQNRRISAVFSTERIDPWNFAQRHARLMRNPWAVRELPPVSLRVDELNPDGGRFRRTNGDSLASIFELTDQWPG</sequence>
<name>A0A3G8M481_9HYPH</name>
<dbReference type="RefSeq" id="WP_124737757.1">
    <property type="nucleotide sequence ID" value="NZ_CP034086.1"/>
</dbReference>
<gene>
    <name evidence="1" type="ORF">EHO51_03700</name>
</gene>
<accession>A0A3G8M481</accession>
<reference evidence="1 2" key="1">
    <citation type="submission" date="2018-11" db="EMBL/GenBank/DDBJ databases">
        <title>Genome squencing of methanotrophic bacteria isolated from alkaline groundwater in Korea.</title>
        <authorList>
            <person name="Nguyen L.N."/>
        </authorList>
    </citation>
    <scope>NUCLEOTIDE SEQUENCE [LARGE SCALE GENOMIC DNA]</scope>
    <source>
        <strain evidence="1 2">GW6</strain>
    </source>
</reference>